<keyword evidence="2" id="KW-1185">Reference proteome</keyword>
<accession>A0ACB9Z6Y0</accession>
<dbReference type="Proteomes" id="UP001497700">
    <property type="component" value="Unassembled WGS sequence"/>
</dbReference>
<reference evidence="1 2" key="1">
    <citation type="journal article" date="2022" name="New Phytol.">
        <title>Ecological generalism drives hyperdiversity of secondary metabolite gene clusters in xylarialean endophytes.</title>
        <authorList>
            <person name="Franco M.E.E."/>
            <person name="Wisecaver J.H."/>
            <person name="Arnold A.E."/>
            <person name="Ju Y.M."/>
            <person name="Slot J.C."/>
            <person name="Ahrendt S."/>
            <person name="Moore L.P."/>
            <person name="Eastman K.E."/>
            <person name="Scott K."/>
            <person name="Konkel Z."/>
            <person name="Mondo S.J."/>
            <person name="Kuo A."/>
            <person name="Hayes R.D."/>
            <person name="Haridas S."/>
            <person name="Andreopoulos B."/>
            <person name="Riley R."/>
            <person name="LaButti K."/>
            <person name="Pangilinan J."/>
            <person name="Lipzen A."/>
            <person name="Amirebrahimi M."/>
            <person name="Yan J."/>
            <person name="Adam C."/>
            <person name="Keymanesh K."/>
            <person name="Ng V."/>
            <person name="Louie K."/>
            <person name="Northen T."/>
            <person name="Drula E."/>
            <person name="Henrissat B."/>
            <person name="Hsieh H.M."/>
            <person name="Youens-Clark K."/>
            <person name="Lutzoni F."/>
            <person name="Miadlikowska J."/>
            <person name="Eastwood D.C."/>
            <person name="Hamelin R.C."/>
            <person name="Grigoriev I.V."/>
            <person name="U'Ren J.M."/>
        </authorList>
    </citation>
    <scope>NUCLEOTIDE SEQUENCE [LARGE SCALE GENOMIC DNA]</scope>
    <source>
        <strain evidence="1 2">CBS 119005</strain>
    </source>
</reference>
<protein>
    <submittedName>
        <fullName evidence="1">Uncharacterized protein</fullName>
    </submittedName>
</protein>
<name>A0ACB9Z6Y0_9PEZI</name>
<dbReference type="EMBL" id="MU393454">
    <property type="protein sequence ID" value="KAI4866834.1"/>
    <property type="molecule type" value="Genomic_DNA"/>
</dbReference>
<evidence type="ECO:0000313" key="2">
    <source>
        <dbReference type="Proteomes" id="UP001497700"/>
    </source>
</evidence>
<gene>
    <name evidence="1" type="ORF">F4820DRAFT_457366</name>
</gene>
<comment type="caution">
    <text evidence="1">The sequence shown here is derived from an EMBL/GenBank/DDBJ whole genome shotgun (WGS) entry which is preliminary data.</text>
</comment>
<sequence length="1382" mass="156240">MAGPNVDAFQRALERFKQSISPGIAYQFSLCTLEDVRNACGDIQKRHGQEGKLRNMRRLQAFIEAMDQLGKVVEVFVNANEFVCFIWGPIKFVLNTTFEEHPPLATVLEDYYSDILEFHQAALSVFKRPKWKEMFHSTWKTFDSKFKPIMHSLRSRRELLESEKGSATLYEIHKLRRDVSAMRTEQKQLMAQVNLEKHKARVSLIREKLQAPNYQIDQEIATEDRQGYNSGTWIFERSDFQAWSRNDTTDHSVLYINGIPGAEAHSDLGKTTLMSAVIEKLLDENRSWVDRHCVAYFYFKHKQQDKETFNGFLRAILDQLVNQDPDISDHLFPDMSPVEGTGLRSTGTLQKLVKLALESYRFSYVILDGLDECAPGEASKSIKWFLSLVDGGFDNTTATLRVLFCGQRDGVLDKMLADRPSISLETSGHVEDINRYCRNLCEQIREKFDIPLEMKEDIVSRVTNGAQGMFLYARVVLRNLLGQTKLSRLRQEIEPGTFPQGIEKAYERVAVRVFENSSPDERDDATKILGWITCAGRLLRWREIQSLFCIDPVTGNIDYEGSKLVVTCKHLCGSLVDVHQANIEKAGPEDIIRIVHETAREYLIRRSWLNTCHSHARLAIFCSRYLTSNPFALVIDDKDIIAYAIKGYYALQDYAVQYWFDHFRKCLDEATALDPNLFKEAMESARDFLISYGLASKVKQLDCVRKHDEVARILNDLPQNGNERNAYFSIEFRTAAIRKIIEAIKEDVLDPAVQEVITCLHGTTALFKCSKPWCEFFTAGFESIENRKRHADQHDLPFSCPKDDCFAFKLGYDNQLKLHKHMKHHHPEPDDGLEFPKIANSKKKISIWAAIENGDLATVRTLVDSGFPIEKQRSISRYTPLYEAAKSGCFEICKFFIERGASINSIEGCGETALHAAVRVGDLDIVRLFVSEERCSPDTTGPLRVSPFGEACALGHLDIVKLLFETGKVETNWLLGYHPQGCKNTNSMRPTTPFGYACIEGHVAVVQYLLQQNQPQILFDGGILARAAYQGHSTIVDMLLVKGDWLAIFDQHDPRIPVLDTEIVHTLNHESAVGYVKFSHCGEFLATVHGMVVRVYEVRSGETICALQLVSNICSMSFGPNGRHLATGTQDGFLKVWDLETQETCKSFRDDRHFFCSLDFSRDGRLIASINNVNIAQLWDVGQDNSIFTFAISGVTSVAISPNSRLVATGSERCVIIVWDVLTRQALSHLKEPGDNEGSIYCIAFTPDSSLLASCGLDNKIKTWDHSGEGSCVGIFRGHEDLVTSVAITRDGNWILSGSSDCTIRFWDRRTGTKQLVLQSGTNSVFSIATSPTGNYFATSSRDGRARIWSYRQVASQTTYSIMNIGTSSQYIEDGDWEDKQG</sequence>
<organism evidence="1 2">
    <name type="scientific">Hypoxylon rubiginosum</name>
    <dbReference type="NCBI Taxonomy" id="110542"/>
    <lineage>
        <taxon>Eukaryota</taxon>
        <taxon>Fungi</taxon>
        <taxon>Dikarya</taxon>
        <taxon>Ascomycota</taxon>
        <taxon>Pezizomycotina</taxon>
        <taxon>Sordariomycetes</taxon>
        <taxon>Xylariomycetidae</taxon>
        <taxon>Xylariales</taxon>
        <taxon>Hypoxylaceae</taxon>
        <taxon>Hypoxylon</taxon>
    </lineage>
</organism>
<evidence type="ECO:0000313" key="1">
    <source>
        <dbReference type="EMBL" id="KAI4866834.1"/>
    </source>
</evidence>
<proteinExistence type="predicted"/>